<name>A0A261FNE2_9BIFI</name>
<evidence type="ECO:0000313" key="2">
    <source>
        <dbReference type="EMBL" id="OZG60674.1"/>
    </source>
</evidence>
<dbReference type="PANTHER" id="PTHR33744:SF7">
    <property type="entry name" value="PUCR FAMILY TRANSCRIPTIONAL REGULATOR"/>
    <property type="match status" value="1"/>
</dbReference>
<dbReference type="RefSeq" id="WP_072723376.1">
    <property type="nucleotide sequence ID" value="NZ_CP062948.1"/>
</dbReference>
<proteinExistence type="predicted"/>
<dbReference type="Pfam" id="PF13556">
    <property type="entry name" value="HTH_30"/>
    <property type="match status" value="1"/>
</dbReference>
<comment type="caution">
    <text evidence="2">The sequence shown here is derived from an EMBL/GenBank/DDBJ whole genome shotgun (WGS) entry which is preliminary data.</text>
</comment>
<dbReference type="Gene3D" id="3.30.70.2730">
    <property type="match status" value="1"/>
</dbReference>
<dbReference type="InterPro" id="IPR051448">
    <property type="entry name" value="CdaR-like_regulators"/>
</dbReference>
<dbReference type="Gene3D" id="1.10.10.2840">
    <property type="entry name" value="PucR C-terminal helix-turn-helix domain"/>
    <property type="match status" value="1"/>
</dbReference>
<evidence type="ECO:0000259" key="1">
    <source>
        <dbReference type="Pfam" id="PF13556"/>
    </source>
</evidence>
<protein>
    <submittedName>
        <fullName evidence="2">Polyketide synthase regulator</fullName>
    </submittedName>
</protein>
<dbReference type="EMBL" id="MWWX01000014">
    <property type="protein sequence ID" value="OZG60674.1"/>
    <property type="molecule type" value="Genomic_DNA"/>
</dbReference>
<dbReference type="InterPro" id="IPR042070">
    <property type="entry name" value="PucR_C-HTH_sf"/>
</dbReference>
<gene>
    <name evidence="2" type="ORF">BLEM_1743</name>
</gene>
<dbReference type="AlphaFoldDB" id="A0A261FNE2"/>
<accession>A0A261FNE2</accession>
<reference evidence="2 3" key="1">
    <citation type="journal article" date="2017" name="BMC Genomics">
        <title>Comparative genomic and phylogenomic analyses of the Bifidobacteriaceae family.</title>
        <authorList>
            <person name="Lugli G.A."/>
            <person name="Milani C."/>
            <person name="Turroni F."/>
            <person name="Duranti S."/>
            <person name="Mancabelli L."/>
            <person name="Mangifesta M."/>
            <person name="Ferrario C."/>
            <person name="Modesto M."/>
            <person name="Mattarelli P."/>
            <person name="Jiri K."/>
            <person name="van Sinderen D."/>
            <person name="Ventura M."/>
        </authorList>
    </citation>
    <scope>NUCLEOTIDE SEQUENCE [LARGE SCALE GENOMIC DNA]</scope>
    <source>
        <strain evidence="2 3">DSM 28807</strain>
    </source>
</reference>
<dbReference type="PANTHER" id="PTHR33744">
    <property type="entry name" value="CARBOHYDRATE DIACID REGULATOR"/>
    <property type="match status" value="1"/>
</dbReference>
<dbReference type="STRING" id="1603886.GCA_001895165_00027"/>
<dbReference type="Proteomes" id="UP000216352">
    <property type="component" value="Unassembled WGS sequence"/>
</dbReference>
<feature type="domain" description="PucR C-terminal helix-turn-helix" evidence="1">
    <location>
        <begin position="271"/>
        <end position="327"/>
    </location>
</feature>
<dbReference type="Gene3D" id="1.20.5.5100">
    <property type="match status" value="1"/>
</dbReference>
<dbReference type="InterPro" id="IPR025736">
    <property type="entry name" value="PucR_C-HTH_dom"/>
</dbReference>
<organism evidence="2 3">
    <name type="scientific">Bifidobacterium lemurum</name>
    <dbReference type="NCBI Taxonomy" id="1603886"/>
    <lineage>
        <taxon>Bacteria</taxon>
        <taxon>Bacillati</taxon>
        <taxon>Actinomycetota</taxon>
        <taxon>Actinomycetes</taxon>
        <taxon>Bifidobacteriales</taxon>
        <taxon>Bifidobacteriaceae</taxon>
        <taxon>Bifidobacterium</taxon>
    </lineage>
</organism>
<sequence length="335" mass="33695">MLEDMSKDFLELLADGPDAADERVRLTAFECLFNGLDDERVASLFTLLGWSGDFTCYAIAGTPAVAPALAAGAAKGAASSAGGHAGSAAGSAGSAGTTGAAAGSAGYAGAVGTKGAKGAATPTPTPIPASGPAVATAATAARMSITRTIAGLGGDSLIGEHDGLVIALVRQSGAATPEVTCTHTLPAFAADRPVCLGPSRQGVSGAMHTVRAVLFALKAAPAVSPHDVPRPMRADDVLPERALIGDEDARRELVSSVYGSLTAGGPDDPTLLTVSTFLQCGGSLETVAKELNVHPNTVRYRLKRAAESTGWDATDPREAYVLTTAIALGRIHTAH</sequence>
<evidence type="ECO:0000313" key="3">
    <source>
        <dbReference type="Proteomes" id="UP000216352"/>
    </source>
</evidence>
<keyword evidence="3" id="KW-1185">Reference proteome</keyword>